<organism evidence="3 4">
    <name type="scientific">Paramormyrops kingsleyae</name>
    <dbReference type="NCBI Taxonomy" id="1676925"/>
    <lineage>
        <taxon>Eukaryota</taxon>
        <taxon>Metazoa</taxon>
        <taxon>Chordata</taxon>
        <taxon>Craniata</taxon>
        <taxon>Vertebrata</taxon>
        <taxon>Euteleostomi</taxon>
        <taxon>Actinopterygii</taxon>
        <taxon>Neopterygii</taxon>
        <taxon>Teleostei</taxon>
        <taxon>Osteoglossocephala</taxon>
        <taxon>Osteoglossomorpha</taxon>
        <taxon>Osteoglossiformes</taxon>
        <taxon>Mormyridae</taxon>
        <taxon>Paramormyrops</taxon>
    </lineage>
</organism>
<dbReference type="InterPro" id="IPR041588">
    <property type="entry name" value="Integrase_H2C2"/>
</dbReference>
<dbReference type="AlphaFoldDB" id="A0A3B3T0D9"/>
<reference evidence="3" key="1">
    <citation type="submission" date="2025-08" db="UniProtKB">
        <authorList>
            <consortium name="Ensembl"/>
        </authorList>
    </citation>
    <scope>IDENTIFICATION</scope>
</reference>
<dbReference type="PANTHER" id="PTHR37984:SF5">
    <property type="entry name" value="PROTEIN NYNRIN-LIKE"/>
    <property type="match status" value="1"/>
</dbReference>
<dbReference type="Pfam" id="PF17921">
    <property type="entry name" value="Integrase_H2C2"/>
    <property type="match status" value="1"/>
</dbReference>
<evidence type="ECO:0000256" key="1">
    <source>
        <dbReference type="ARBA" id="ARBA00039658"/>
    </source>
</evidence>
<dbReference type="Gene3D" id="1.10.340.70">
    <property type="match status" value="1"/>
</dbReference>
<dbReference type="InterPro" id="IPR001584">
    <property type="entry name" value="Integrase_cat-core"/>
</dbReference>
<protein>
    <recommendedName>
        <fullName evidence="1">Gypsy retrotransposon integrase-like protein 1</fullName>
    </recommendedName>
</protein>
<dbReference type="Gene3D" id="3.30.420.10">
    <property type="entry name" value="Ribonuclease H-like superfamily/Ribonuclease H"/>
    <property type="match status" value="1"/>
</dbReference>
<evidence type="ECO:0000313" key="3">
    <source>
        <dbReference type="Ensembl" id="ENSPKIP00000036344.1"/>
    </source>
</evidence>
<dbReference type="GO" id="GO:0015074">
    <property type="term" value="P:DNA integration"/>
    <property type="evidence" value="ECO:0007669"/>
    <property type="project" value="InterPro"/>
</dbReference>
<proteinExistence type="predicted"/>
<dbReference type="PROSITE" id="PS50994">
    <property type="entry name" value="INTEGRASE"/>
    <property type="match status" value="1"/>
</dbReference>
<sequence>MEKKWEEIFNYLSKGLYSVGLDKGQRQTLRKYSSKFSIHDGKLFFGGTNQRRVIKTKEEAMNLFKEFHASPIGGHAGVIKTRTAMCSRFYWYGMTTDVAKWVSECDQCQRVGPPLTAVKSMDCIKVSAVWELIGIDLSGPLPKTSTGFQYILMATDYFSKWVEAFPQKTKSAVEVAKNLCALIYRLGCPQRILSDQGQEFVNQINDKLCKLLSIERSIIAAYHPQTNVLDETTNDDLKRALKELVNQQQNHWDLCLDATLFSLRSKIHTTTKFSPFKLMYGRQARFPSKVPVKMLVTQAQRENRALKRRIQLLEPGPTREPGCAGCCSGNAAVIECVPRGRQKRGRGDVEDVAPLPCSMKQSVDMEEDAGPESLLIKEERLEEDLERASLHGDLDLKTESNDGYALGINPLGTREVTVGAAVRNLDPVINTASPKASKGHEEFTEHHGSHRCLSEVSGLETVLKAEPERASGRKVLQHSASEQSTGRLASLYCDYTAYSRRGHLRTFFAHGVDETDADDPSCSYATEMDSEGLSFHSELQHISAAEDAGDSVSVGSADMKPELVMVDSLPEDTEADVCSAWDGDALPVAAAFAARSHDKGEGHGDRKERERVFNVCLPQVPMTSVAPVPLPPNQSRPTAPLPYSGPLHQYHWPASTAGQAMDKGRSVAPYTDAPHAACSRISVPRQIIHQPAVSAPHPVSLTTPTPVQSSIFMVVTPQIPAAVPIAPVGPTAPAKRAYRRTVGSNRCSKCNEPRHKDNGHSQYYGYIYCPHNADMSLQQWKEDMRRKRAERKKFVI</sequence>
<dbReference type="SUPFAM" id="SSF53098">
    <property type="entry name" value="Ribonuclease H-like"/>
    <property type="match status" value="1"/>
</dbReference>
<feature type="domain" description="Integrase catalytic" evidence="2">
    <location>
        <begin position="109"/>
        <end position="283"/>
    </location>
</feature>
<dbReference type="Ensembl" id="ENSPKIT00000017288.1">
    <property type="protein sequence ID" value="ENSPKIP00000036344.1"/>
    <property type="gene ID" value="ENSPKIG00000014947.1"/>
</dbReference>
<dbReference type="InterPro" id="IPR036397">
    <property type="entry name" value="RNaseH_sf"/>
</dbReference>
<dbReference type="GeneTree" id="ENSGT01000000214408"/>
<accession>A0A3B3T0D9</accession>
<name>A0A3B3T0D9_9TELE</name>
<dbReference type="Proteomes" id="UP000261540">
    <property type="component" value="Unplaced"/>
</dbReference>
<dbReference type="Pfam" id="PF00665">
    <property type="entry name" value="rve"/>
    <property type="match status" value="1"/>
</dbReference>
<evidence type="ECO:0000313" key="4">
    <source>
        <dbReference type="Proteomes" id="UP000261540"/>
    </source>
</evidence>
<evidence type="ECO:0000259" key="2">
    <source>
        <dbReference type="PROSITE" id="PS50994"/>
    </source>
</evidence>
<dbReference type="FunFam" id="1.10.340.70:FF:000001">
    <property type="entry name" value="Retrovirus-related Pol polyprotein from transposon gypsy-like Protein"/>
    <property type="match status" value="1"/>
</dbReference>
<dbReference type="InterPro" id="IPR012337">
    <property type="entry name" value="RNaseH-like_sf"/>
</dbReference>
<dbReference type="STRING" id="1676925.ENSPKIP00000036344"/>
<keyword evidence="4" id="KW-1185">Reference proteome</keyword>
<dbReference type="InterPro" id="IPR050951">
    <property type="entry name" value="Retrovirus_Pol_polyprotein"/>
</dbReference>
<reference evidence="3" key="2">
    <citation type="submission" date="2025-09" db="UniProtKB">
        <authorList>
            <consortium name="Ensembl"/>
        </authorList>
    </citation>
    <scope>IDENTIFICATION</scope>
</reference>
<dbReference type="PANTHER" id="PTHR37984">
    <property type="entry name" value="PROTEIN CBG26694"/>
    <property type="match status" value="1"/>
</dbReference>
<dbReference type="GO" id="GO:0003676">
    <property type="term" value="F:nucleic acid binding"/>
    <property type="evidence" value="ECO:0007669"/>
    <property type="project" value="InterPro"/>
</dbReference>
<dbReference type="FunFam" id="3.30.420.10:FF:000032">
    <property type="entry name" value="Retrovirus-related Pol polyprotein from transposon 297-like Protein"/>
    <property type="match status" value="1"/>
</dbReference>